<dbReference type="NCBIfam" id="TIGR00254">
    <property type="entry name" value="GGDEF"/>
    <property type="match status" value="1"/>
</dbReference>
<feature type="domain" description="EAL" evidence="1">
    <location>
        <begin position="717"/>
        <end position="973"/>
    </location>
</feature>
<dbReference type="SMART" id="SM00267">
    <property type="entry name" value="GGDEF"/>
    <property type="match status" value="1"/>
</dbReference>
<dbReference type="InterPro" id="IPR001638">
    <property type="entry name" value="Solute-binding_3/MltF_N"/>
</dbReference>
<proteinExistence type="predicted"/>
<dbReference type="InterPro" id="IPR043128">
    <property type="entry name" value="Rev_trsase/Diguanyl_cyclase"/>
</dbReference>
<dbReference type="Gene3D" id="3.40.190.10">
    <property type="entry name" value="Periplasmic binding protein-like II"/>
    <property type="match status" value="4"/>
</dbReference>
<dbReference type="GO" id="GO:0071111">
    <property type="term" value="F:cyclic-guanylate-specific phosphodiesterase activity"/>
    <property type="evidence" value="ECO:0007669"/>
    <property type="project" value="InterPro"/>
</dbReference>
<accession>A0A1G6NSP1</accession>
<protein>
    <submittedName>
        <fullName evidence="3">Periplasmic sensor diguanylate cyclase/phosphodiesterase</fullName>
    </submittedName>
</protein>
<dbReference type="AlphaFoldDB" id="A0A1G6NSP1"/>
<dbReference type="SUPFAM" id="SSF55073">
    <property type="entry name" value="Nucleotide cyclase"/>
    <property type="match status" value="1"/>
</dbReference>
<dbReference type="InterPro" id="IPR001633">
    <property type="entry name" value="EAL_dom"/>
</dbReference>
<dbReference type="PROSITE" id="PS50883">
    <property type="entry name" value="EAL"/>
    <property type="match status" value="1"/>
</dbReference>
<dbReference type="InterPro" id="IPR035919">
    <property type="entry name" value="EAL_sf"/>
</dbReference>
<evidence type="ECO:0000259" key="1">
    <source>
        <dbReference type="PROSITE" id="PS50883"/>
    </source>
</evidence>
<dbReference type="Gene3D" id="3.20.20.450">
    <property type="entry name" value="EAL domain"/>
    <property type="match status" value="1"/>
</dbReference>
<keyword evidence="4" id="KW-1185">Reference proteome</keyword>
<feature type="domain" description="GGDEF" evidence="2">
    <location>
        <begin position="583"/>
        <end position="709"/>
    </location>
</feature>
<dbReference type="SUPFAM" id="SSF141868">
    <property type="entry name" value="EAL domain-like"/>
    <property type="match status" value="1"/>
</dbReference>
<dbReference type="PROSITE" id="PS50887">
    <property type="entry name" value="GGDEF"/>
    <property type="match status" value="1"/>
</dbReference>
<dbReference type="EMBL" id="FMYW01000016">
    <property type="protein sequence ID" value="SDC70748.1"/>
    <property type="molecule type" value="Genomic_DNA"/>
</dbReference>
<name>A0A1G6NSP1_9FIRM</name>
<evidence type="ECO:0000313" key="3">
    <source>
        <dbReference type="EMBL" id="SDC70748.1"/>
    </source>
</evidence>
<reference evidence="4" key="1">
    <citation type="submission" date="2016-10" db="EMBL/GenBank/DDBJ databases">
        <authorList>
            <person name="Varghese N."/>
            <person name="Submissions S."/>
        </authorList>
    </citation>
    <scope>NUCLEOTIDE SEQUENCE [LARGE SCALE GENOMIC DNA]</scope>
    <source>
        <strain evidence="4">DSM 11005</strain>
    </source>
</reference>
<dbReference type="Proteomes" id="UP000198943">
    <property type="component" value="Unassembled WGS sequence"/>
</dbReference>
<dbReference type="InterPro" id="IPR050706">
    <property type="entry name" value="Cyclic-di-GMP_PDE-like"/>
</dbReference>
<dbReference type="Pfam" id="PF00563">
    <property type="entry name" value="EAL"/>
    <property type="match status" value="1"/>
</dbReference>
<sequence length="990" mass="113190">MKPMPSVSNKNRILSLWLCLTLLLAVLLPVSAFASVSGKKIVRVGWFESTFNMTDQNSRRSGYAYEYQQKIAAYTGWEYQYVTASWPQLLEMLKQGEIDLLSGVSYKEDRAGSILYSSLPMGEEEFYAYVNSRNHSISMDDYTSFNGKKIGVDKGSVQAQKFAEWAKQYGIEADVVELTSVQQDTLQKLIHGEIDVYISASIVKADENVTSICKIGSSPIYFAVNQKRPDLKKELDAAMNRIQDINRYYNELLFEKYVKRGRTSSFLTFGERKWLRRNGMIRVGYWADYNPYCAEDKGKKKLTGALQEYLDTASDSIKNAKVYFEPVAFPTINDALTALRKEEVDCVFPVNMTDFEGERINVILTDPPMHSVMLAIVREADQKKFSLRGIVNVAVAKGNHYHENFLSQHFPKWGKIYFDTDDECLQAVAEGRADCYLVSMYRFNRIAGQCDKLKLTSQSTGEEMDLSFALRRDELQLYSILNKTVGLVSPEVIYSALASYSHEDKKVTVEEFVKDNLVAVIAVISVAGVIFLALLLSKARAEQKAMERQRLISVAERDELTGLYSKNFFHEYVSRRLRRHPGQKMDFVVLDIEQFLSVNELNGREFADNVLRTLGREISEALDGTQGIACRVEGDRFEIFCEQREDYQVLLDRFQGKMNELSQKANIRLRMGVMPWQKGLDTALGFNRAWVACNMVRGTNRHLMVYNDEMRSRETYSQRLLNDLRKAVERREFKVYYQPKFNIQCDPPRLDSAEALVRWQHPELGLIPPGDFIPLFERNGQIEIIDKYVWAEAARQIAVWKEKYGVTVPVSVNLSRIDMFDPKLEEILDGLVKENGLSGHALRLEVTESAYTENAEELLAVMARLRNKGYEIEMDDFGSGYSSLGALSSMPVDVLKMDRSFVMNIDNDEKDLRLVELILDIARNLRMPVIAEGVETESQLTLLKNAGCDFVQGYCFSRPLPPEEFEAFIARETESNEENRKPVRPVPVIQ</sequence>
<evidence type="ECO:0000259" key="2">
    <source>
        <dbReference type="PROSITE" id="PS50887"/>
    </source>
</evidence>
<dbReference type="RefSeq" id="WP_176760529.1">
    <property type="nucleotide sequence ID" value="NZ_FMYW01000016.1"/>
</dbReference>
<dbReference type="InterPro" id="IPR000160">
    <property type="entry name" value="GGDEF_dom"/>
</dbReference>
<dbReference type="SMART" id="SM00052">
    <property type="entry name" value="EAL"/>
    <property type="match status" value="1"/>
</dbReference>
<dbReference type="PANTHER" id="PTHR33121:SF70">
    <property type="entry name" value="SIGNALING PROTEIN YKOW"/>
    <property type="match status" value="1"/>
</dbReference>
<dbReference type="CDD" id="cd01948">
    <property type="entry name" value="EAL"/>
    <property type="match status" value="1"/>
</dbReference>
<gene>
    <name evidence="3" type="ORF">SAMN04487864_1162</name>
</gene>
<dbReference type="SMART" id="SM00062">
    <property type="entry name" value="PBPb"/>
    <property type="match status" value="2"/>
</dbReference>
<dbReference type="SUPFAM" id="SSF53850">
    <property type="entry name" value="Periplasmic binding protein-like II"/>
    <property type="match status" value="2"/>
</dbReference>
<dbReference type="Pfam" id="PF00497">
    <property type="entry name" value="SBP_bac_3"/>
    <property type="match status" value="1"/>
</dbReference>
<organism evidence="3 4">
    <name type="scientific">Succiniclasticum ruminis</name>
    <dbReference type="NCBI Taxonomy" id="40841"/>
    <lineage>
        <taxon>Bacteria</taxon>
        <taxon>Bacillati</taxon>
        <taxon>Bacillota</taxon>
        <taxon>Negativicutes</taxon>
        <taxon>Acidaminococcales</taxon>
        <taxon>Acidaminococcaceae</taxon>
        <taxon>Succiniclasticum</taxon>
    </lineage>
</organism>
<dbReference type="Gene3D" id="3.30.70.270">
    <property type="match status" value="1"/>
</dbReference>
<dbReference type="Pfam" id="PF00990">
    <property type="entry name" value="GGDEF"/>
    <property type="match status" value="1"/>
</dbReference>
<evidence type="ECO:0000313" key="4">
    <source>
        <dbReference type="Proteomes" id="UP000198943"/>
    </source>
</evidence>
<dbReference type="PANTHER" id="PTHR33121">
    <property type="entry name" value="CYCLIC DI-GMP PHOSPHODIESTERASE PDEF"/>
    <property type="match status" value="1"/>
</dbReference>
<dbReference type="InterPro" id="IPR029787">
    <property type="entry name" value="Nucleotide_cyclase"/>
</dbReference>